<keyword evidence="4" id="KW-0539">Nucleus</keyword>
<name>A0A2S5B6E3_9BASI</name>
<feature type="domain" description="HSF-type DNA-binding" evidence="7">
    <location>
        <begin position="238"/>
        <end position="355"/>
    </location>
</feature>
<dbReference type="InterPro" id="IPR000232">
    <property type="entry name" value="HSF_DNA-bd"/>
</dbReference>
<feature type="compositionally biased region" description="Basic and acidic residues" evidence="6">
    <location>
        <begin position="182"/>
        <end position="193"/>
    </location>
</feature>
<dbReference type="InterPro" id="IPR036390">
    <property type="entry name" value="WH_DNA-bd_sf"/>
</dbReference>
<dbReference type="EMBL" id="PJQD01000050">
    <property type="protein sequence ID" value="POY72352.1"/>
    <property type="molecule type" value="Genomic_DNA"/>
</dbReference>
<evidence type="ECO:0000256" key="1">
    <source>
        <dbReference type="ARBA" id="ARBA00004123"/>
    </source>
</evidence>
<keyword evidence="9" id="KW-1185">Reference proteome</keyword>
<evidence type="ECO:0000256" key="4">
    <source>
        <dbReference type="ARBA" id="ARBA00023242"/>
    </source>
</evidence>
<feature type="compositionally biased region" description="Polar residues" evidence="6">
    <location>
        <begin position="194"/>
        <end position="203"/>
    </location>
</feature>
<dbReference type="GO" id="GO:0043565">
    <property type="term" value="F:sequence-specific DNA binding"/>
    <property type="evidence" value="ECO:0007669"/>
    <property type="project" value="InterPro"/>
</dbReference>
<dbReference type="STRING" id="741276.A0A2S5B6E3"/>
<dbReference type="Proteomes" id="UP000237144">
    <property type="component" value="Unassembled WGS sequence"/>
</dbReference>
<dbReference type="Pfam" id="PF00447">
    <property type="entry name" value="HSF_DNA-bind"/>
    <property type="match status" value="1"/>
</dbReference>
<sequence length="384" mass="41621">MSKELAGSSYHLFGLPSPVSPTLEDSSDPFLAAFKAEIAPDILNLTLSPPPLIRQLEEQADHLSAGLYPPWSSRAPVGGSRIRPDLHLDVSAAHAGWFSPPHSQDSRPLSSPARAVSPAIATSSLSGFDAGLGVGSPSAGLGLSFGVLPGAPFSHASNTQLEDYLVDRYEDEYGRSAGIVVQRRDSAPPDERSASSSGTTDTCSALHDGAHPRRISHGHARSLDSASPLDASALPPEKVTPFVWKLVKLLDQAQYAPWIMWDASGQYVLVAVGQDRLRAILSLFFRHTSLKSFIRQLHIYGFRRVPQGVLETLLIEQNATRSGEASEELHCAEYAAFQHPAFFRLPGGLDPDRKQLARLRPNAPPTRVSPVQRSTRSRPTSYEM</sequence>
<feature type="region of interest" description="Disordered" evidence="6">
    <location>
        <begin position="177"/>
        <end position="230"/>
    </location>
</feature>
<dbReference type="GO" id="GO:0003700">
    <property type="term" value="F:DNA-binding transcription factor activity"/>
    <property type="evidence" value="ECO:0007669"/>
    <property type="project" value="InterPro"/>
</dbReference>
<reference evidence="8 9" key="1">
    <citation type="journal article" date="2018" name="Front. Microbiol.">
        <title>Prospects for Fungal Bioremediation of Acidic Radioactive Waste Sites: Characterization and Genome Sequence of Rhodotorula taiwanensis MD1149.</title>
        <authorList>
            <person name="Tkavc R."/>
            <person name="Matrosova V.Y."/>
            <person name="Grichenko O.E."/>
            <person name="Gostincar C."/>
            <person name="Volpe R.P."/>
            <person name="Klimenkova P."/>
            <person name="Gaidamakova E.K."/>
            <person name="Zhou C.E."/>
            <person name="Stewart B.J."/>
            <person name="Lyman M.G."/>
            <person name="Malfatti S.A."/>
            <person name="Rubinfeld B."/>
            <person name="Courtot M."/>
            <person name="Singh J."/>
            <person name="Dalgard C.L."/>
            <person name="Hamilton T."/>
            <person name="Frey K.G."/>
            <person name="Gunde-Cimerman N."/>
            <person name="Dugan L."/>
            <person name="Daly M.J."/>
        </authorList>
    </citation>
    <scope>NUCLEOTIDE SEQUENCE [LARGE SCALE GENOMIC DNA]</scope>
    <source>
        <strain evidence="8 9">MD1149</strain>
    </source>
</reference>
<protein>
    <recommendedName>
        <fullName evidence="7">HSF-type DNA-binding domain-containing protein</fullName>
    </recommendedName>
</protein>
<dbReference type="SUPFAM" id="SSF46785">
    <property type="entry name" value="Winged helix' DNA-binding domain"/>
    <property type="match status" value="1"/>
</dbReference>
<evidence type="ECO:0000256" key="5">
    <source>
        <dbReference type="RuleBase" id="RU004020"/>
    </source>
</evidence>
<dbReference type="OrthoDB" id="60033at2759"/>
<evidence type="ECO:0000256" key="6">
    <source>
        <dbReference type="SAM" id="MobiDB-lite"/>
    </source>
</evidence>
<keyword evidence="3" id="KW-0238">DNA-binding</keyword>
<evidence type="ECO:0000256" key="2">
    <source>
        <dbReference type="ARBA" id="ARBA00006403"/>
    </source>
</evidence>
<comment type="similarity">
    <text evidence="2 5">Belongs to the HSF family.</text>
</comment>
<evidence type="ECO:0000256" key="3">
    <source>
        <dbReference type="ARBA" id="ARBA00023125"/>
    </source>
</evidence>
<evidence type="ECO:0000313" key="8">
    <source>
        <dbReference type="EMBL" id="POY72352.1"/>
    </source>
</evidence>
<dbReference type="GO" id="GO:0005634">
    <property type="term" value="C:nucleus"/>
    <property type="evidence" value="ECO:0007669"/>
    <property type="project" value="UniProtKB-SubCell"/>
</dbReference>
<dbReference type="InterPro" id="IPR036388">
    <property type="entry name" value="WH-like_DNA-bd_sf"/>
</dbReference>
<gene>
    <name evidence="8" type="ORF">BMF94_4654</name>
</gene>
<feature type="compositionally biased region" description="Polar residues" evidence="6">
    <location>
        <begin position="369"/>
        <end position="384"/>
    </location>
</feature>
<dbReference type="PANTHER" id="PTHR10015:SF427">
    <property type="entry name" value="HEAT SHOCK FACTOR PROTEIN"/>
    <property type="match status" value="1"/>
</dbReference>
<comment type="subcellular location">
    <subcellularLocation>
        <location evidence="1">Nucleus</location>
    </subcellularLocation>
</comment>
<comment type="caution">
    <text evidence="8">The sequence shown here is derived from an EMBL/GenBank/DDBJ whole genome shotgun (WGS) entry which is preliminary data.</text>
</comment>
<feature type="region of interest" description="Disordered" evidence="6">
    <location>
        <begin position="354"/>
        <end position="384"/>
    </location>
</feature>
<evidence type="ECO:0000259" key="7">
    <source>
        <dbReference type="SMART" id="SM00415"/>
    </source>
</evidence>
<accession>A0A2S5B6E3</accession>
<dbReference type="PANTHER" id="PTHR10015">
    <property type="entry name" value="HEAT SHOCK TRANSCRIPTION FACTOR"/>
    <property type="match status" value="1"/>
</dbReference>
<dbReference type="AlphaFoldDB" id="A0A2S5B6E3"/>
<evidence type="ECO:0000313" key="9">
    <source>
        <dbReference type="Proteomes" id="UP000237144"/>
    </source>
</evidence>
<dbReference type="PRINTS" id="PR00056">
    <property type="entry name" value="HSFDOMAIN"/>
</dbReference>
<dbReference type="Gene3D" id="1.10.10.10">
    <property type="entry name" value="Winged helix-like DNA-binding domain superfamily/Winged helix DNA-binding domain"/>
    <property type="match status" value="1"/>
</dbReference>
<organism evidence="8 9">
    <name type="scientific">Rhodotorula taiwanensis</name>
    <dbReference type="NCBI Taxonomy" id="741276"/>
    <lineage>
        <taxon>Eukaryota</taxon>
        <taxon>Fungi</taxon>
        <taxon>Dikarya</taxon>
        <taxon>Basidiomycota</taxon>
        <taxon>Pucciniomycotina</taxon>
        <taxon>Microbotryomycetes</taxon>
        <taxon>Sporidiobolales</taxon>
        <taxon>Sporidiobolaceae</taxon>
        <taxon>Rhodotorula</taxon>
    </lineage>
</organism>
<proteinExistence type="inferred from homology"/>
<dbReference type="SMART" id="SM00415">
    <property type="entry name" value="HSF"/>
    <property type="match status" value="1"/>
</dbReference>